<evidence type="ECO:0000256" key="5">
    <source>
        <dbReference type="ARBA" id="ARBA00023004"/>
    </source>
</evidence>
<dbReference type="Pfam" id="PF00067">
    <property type="entry name" value="p450"/>
    <property type="match status" value="1"/>
</dbReference>
<evidence type="ECO:0000256" key="4">
    <source>
        <dbReference type="ARBA" id="ARBA00023002"/>
    </source>
</evidence>
<dbReference type="GO" id="GO:0020037">
    <property type="term" value="F:heme binding"/>
    <property type="evidence" value="ECO:0007669"/>
    <property type="project" value="InterPro"/>
</dbReference>
<dbReference type="EMBL" id="KK785779">
    <property type="protein sequence ID" value="KDO40895.1"/>
    <property type="molecule type" value="Genomic_DNA"/>
</dbReference>
<dbReference type="PANTHER" id="PTHR47947">
    <property type="entry name" value="CYTOCHROME P450 82C3-RELATED"/>
    <property type="match status" value="1"/>
</dbReference>
<evidence type="ECO:0008006" key="9">
    <source>
        <dbReference type="Google" id="ProtNLM"/>
    </source>
</evidence>
<keyword evidence="2" id="KW-0349">Heme</keyword>
<dbReference type="GO" id="GO:0004497">
    <property type="term" value="F:monooxygenase activity"/>
    <property type="evidence" value="ECO:0007669"/>
    <property type="project" value="UniProtKB-KW"/>
</dbReference>
<evidence type="ECO:0000313" key="7">
    <source>
        <dbReference type="EMBL" id="KDO40895.1"/>
    </source>
</evidence>
<reference evidence="7 8" key="1">
    <citation type="submission" date="2014-04" db="EMBL/GenBank/DDBJ databases">
        <authorList>
            <consortium name="International Citrus Genome Consortium"/>
            <person name="Gmitter F."/>
            <person name="Chen C."/>
            <person name="Farmerie W."/>
            <person name="Harkins T."/>
            <person name="Desany B."/>
            <person name="Mohiuddin M."/>
            <person name="Kodira C."/>
            <person name="Borodovsky M."/>
            <person name="Lomsadze A."/>
            <person name="Burns P."/>
            <person name="Jenkins J."/>
            <person name="Prochnik S."/>
            <person name="Shu S."/>
            <person name="Chapman J."/>
            <person name="Pitluck S."/>
            <person name="Schmutz J."/>
            <person name="Rokhsar D."/>
        </authorList>
    </citation>
    <scope>NUCLEOTIDE SEQUENCE</scope>
</reference>
<dbReference type="PRINTS" id="PR00463">
    <property type="entry name" value="EP450I"/>
</dbReference>
<organism evidence="7 8">
    <name type="scientific">Citrus sinensis</name>
    <name type="common">Sweet orange</name>
    <name type="synonym">Citrus aurantium var. sinensis</name>
    <dbReference type="NCBI Taxonomy" id="2711"/>
    <lineage>
        <taxon>Eukaryota</taxon>
        <taxon>Viridiplantae</taxon>
        <taxon>Streptophyta</taxon>
        <taxon>Embryophyta</taxon>
        <taxon>Tracheophyta</taxon>
        <taxon>Spermatophyta</taxon>
        <taxon>Magnoliopsida</taxon>
        <taxon>eudicotyledons</taxon>
        <taxon>Gunneridae</taxon>
        <taxon>Pentapetalae</taxon>
        <taxon>rosids</taxon>
        <taxon>malvids</taxon>
        <taxon>Sapindales</taxon>
        <taxon>Rutaceae</taxon>
        <taxon>Aurantioideae</taxon>
        <taxon>Citrus</taxon>
    </lineage>
</organism>
<evidence type="ECO:0000256" key="1">
    <source>
        <dbReference type="ARBA" id="ARBA00010617"/>
    </source>
</evidence>
<proteinExistence type="inferred from homology"/>
<dbReference type="InterPro" id="IPR001128">
    <property type="entry name" value="Cyt_P450"/>
</dbReference>
<keyword evidence="8" id="KW-1185">Reference proteome</keyword>
<gene>
    <name evidence="7" type="ORF">CISIN_1g038677mg</name>
</gene>
<dbReference type="Gene3D" id="1.10.630.10">
    <property type="entry name" value="Cytochrome P450"/>
    <property type="match status" value="1"/>
</dbReference>
<sequence>MADKYGPIFTIKMGINRALVVSNWEMAKECLTTHDKVFASRPKTLAAEILGYNFSMFGFSPYDFYWRETHKIATLELLSNYRLEKLKHVREYELKTCLKELYQLWDNNKSTNKMLLVEMKRWLADSIHALPFLIWLDIGGDERSMKKIAKELDFVVQGWLEEHKRKRDSQEMNKEEEDFMYAMRSI</sequence>
<comment type="similarity">
    <text evidence="1">Belongs to the cytochrome P450 family.</text>
</comment>
<evidence type="ECO:0000256" key="3">
    <source>
        <dbReference type="ARBA" id="ARBA00022723"/>
    </source>
</evidence>
<evidence type="ECO:0000256" key="2">
    <source>
        <dbReference type="ARBA" id="ARBA00022617"/>
    </source>
</evidence>
<dbReference type="InterPro" id="IPR036396">
    <property type="entry name" value="Cyt_P450_sf"/>
</dbReference>
<name>A0A067DH58_CITSI</name>
<evidence type="ECO:0000256" key="6">
    <source>
        <dbReference type="ARBA" id="ARBA00023033"/>
    </source>
</evidence>
<keyword evidence="6" id="KW-0503">Monooxygenase</keyword>
<accession>A0A067DH58</accession>
<keyword evidence="4" id="KW-0560">Oxidoreductase</keyword>
<protein>
    <recommendedName>
        <fullName evidence="9">Cytochrome P450</fullName>
    </recommendedName>
</protein>
<dbReference type="SUPFAM" id="SSF48264">
    <property type="entry name" value="Cytochrome P450"/>
    <property type="match status" value="1"/>
</dbReference>
<keyword evidence="3" id="KW-0479">Metal-binding</keyword>
<dbReference type="InterPro" id="IPR050651">
    <property type="entry name" value="Plant_Cytochrome_P450_Monoox"/>
</dbReference>
<dbReference type="GO" id="GO:0005506">
    <property type="term" value="F:iron ion binding"/>
    <property type="evidence" value="ECO:0007669"/>
    <property type="project" value="InterPro"/>
</dbReference>
<dbReference type="GO" id="GO:0016705">
    <property type="term" value="F:oxidoreductase activity, acting on paired donors, with incorporation or reduction of molecular oxygen"/>
    <property type="evidence" value="ECO:0007669"/>
    <property type="project" value="InterPro"/>
</dbReference>
<evidence type="ECO:0000313" key="8">
    <source>
        <dbReference type="Proteomes" id="UP000027120"/>
    </source>
</evidence>
<keyword evidence="5" id="KW-0408">Iron</keyword>
<dbReference type="AlphaFoldDB" id="A0A067DH58"/>
<dbReference type="InterPro" id="IPR002401">
    <property type="entry name" value="Cyt_P450_E_grp-I"/>
</dbReference>
<dbReference type="PANTHER" id="PTHR47947:SF19">
    <property type="entry name" value="CYTOCHROME P450 82C3-RELATED"/>
    <property type="match status" value="1"/>
</dbReference>
<dbReference type="Proteomes" id="UP000027120">
    <property type="component" value="Unassembled WGS sequence"/>
</dbReference>
<dbReference type="SMR" id="A0A067DH58"/>